<protein>
    <recommendedName>
        <fullName evidence="12">Riboflavin biosynthesis protein RibD</fullName>
    </recommendedName>
    <domain>
        <recommendedName>
            <fullName evidence="12">Diaminohydroxyphosphoribosylaminopyrimidine deaminase</fullName>
            <shortName evidence="12">DRAP deaminase</shortName>
            <ecNumber evidence="12">3.5.4.26</ecNumber>
        </recommendedName>
        <alternativeName>
            <fullName evidence="12">Riboflavin-specific deaminase</fullName>
        </alternativeName>
    </domain>
    <domain>
        <recommendedName>
            <fullName evidence="12">5-amino-6-(5-phosphoribosylamino)uracil reductase</fullName>
            <ecNumber evidence="12">1.1.1.193</ecNumber>
        </recommendedName>
        <alternativeName>
            <fullName evidence="12">HTP reductase</fullName>
        </alternativeName>
    </domain>
</protein>
<dbReference type="SUPFAM" id="SSF53927">
    <property type="entry name" value="Cytidine deaminase-like"/>
    <property type="match status" value="1"/>
</dbReference>
<reference evidence="15 16" key="1">
    <citation type="submission" date="2023-09" db="EMBL/GenBank/DDBJ databases">
        <title>Thalassobella suaedae gen. nov., sp. nov., a marine bacterium of the family Flavobacteriaceae isolated from a halophyte Suaeda japonica.</title>
        <authorList>
            <person name="Lee S.Y."/>
            <person name="Hwang C.Y."/>
        </authorList>
    </citation>
    <scope>NUCLEOTIDE SEQUENCE [LARGE SCALE GENOMIC DNA]</scope>
    <source>
        <strain evidence="15 16">HL-DH14</strain>
    </source>
</reference>
<evidence type="ECO:0000256" key="9">
    <source>
        <dbReference type="ARBA" id="ARBA00022857"/>
    </source>
</evidence>
<dbReference type="InterPro" id="IPR002125">
    <property type="entry name" value="CMP_dCMP_dom"/>
</dbReference>
<dbReference type="EMBL" id="CP134537">
    <property type="protein sequence ID" value="WNH09687.1"/>
    <property type="molecule type" value="Genomic_DNA"/>
</dbReference>
<evidence type="ECO:0000259" key="13">
    <source>
        <dbReference type="Pfam" id="PF00383"/>
    </source>
</evidence>
<comment type="pathway">
    <text evidence="3 12">Cofactor biosynthesis; riboflavin biosynthesis; 5-amino-6-(D-ribitylamino)uracil from GTP: step 3/4.</text>
</comment>
<comment type="function">
    <text evidence="1 12">Converts 2,5-diamino-6-(ribosylamino)-4(3h)-pyrimidinone 5'-phosphate into 5-amino-6-(ribosylamino)-2,4(1h,3h)-pyrimidinedione 5'-phosphate.</text>
</comment>
<evidence type="ECO:0000256" key="1">
    <source>
        <dbReference type="ARBA" id="ARBA00002151"/>
    </source>
</evidence>
<evidence type="ECO:0000256" key="12">
    <source>
        <dbReference type="PIRNR" id="PIRNR006769"/>
    </source>
</evidence>
<dbReference type="InterPro" id="IPR024072">
    <property type="entry name" value="DHFR-like_dom_sf"/>
</dbReference>
<dbReference type="InterPro" id="IPR004794">
    <property type="entry name" value="Eubact_RibD"/>
</dbReference>
<dbReference type="EC" id="3.5.4.26" evidence="12"/>
<evidence type="ECO:0000256" key="3">
    <source>
        <dbReference type="ARBA" id="ARBA00004910"/>
    </source>
</evidence>
<keyword evidence="7 12" id="KW-0479">Metal-binding</keyword>
<dbReference type="Proteomes" id="UP001302806">
    <property type="component" value="Chromosome"/>
</dbReference>
<evidence type="ECO:0000259" key="14">
    <source>
        <dbReference type="Pfam" id="PF01872"/>
    </source>
</evidence>
<evidence type="ECO:0000256" key="11">
    <source>
        <dbReference type="ARBA" id="ARBA00023268"/>
    </source>
</evidence>
<comment type="catalytic activity">
    <reaction evidence="12">
        <text>2,5-diamino-6-hydroxy-4-(5-phosphoribosylamino)-pyrimidine + H2O + H(+) = 5-amino-6-(5-phospho-D-ribosylamino)uracil + NH4(+)</text>
        <dbReference type="Rhea" id="RHEA:21868"/>
        <dbReference type="ChEBI" id="CHEBI:15377"/>
        <dbReference type="ChEBI" id="CHEBI:15378"/>
        <dbReference type="ChEBI" id="CHEBI:28938"/>
        <dbReference type="ChEBI" id="CHEBI:58453"/>
        <dbReference type="ChEBI" id="CHEBI:58614"/>
        <dbReference type="EC" id="3.5.4.26"/>
    </reaction>
</comment>
<keyword evidence="12 15" id="KW-0378">Hydrolase</keyword>
<proteinExistence type="inferred from homology"/>
<comment type="cofactor">
    <cofactor evidence="12">
        <name>Zn(2+)</name>
        <dbReference type="ChEBI" id="CHEBI:29105"/>
    </cofactor>
    <text evidence="12">Binds 1 zinc ion.</text>
</comment>
<dbReference type="PANTHER" id="PTHR38011:SF7">
    <property type="entry name" value="2,5-DIAMINO-6-RIBOSYLAMINO-4(3H)-PYRIMIDINONE 5'-PHOSPHATE REDUCTASE"/>
    <property type="match status" value="1"/>
</dbReference>
<organism evidence="15 16">
    <name type="scientific">Thalassobellus suaedae</name>
    <dbReference type="NCBI Taxonomy" id="3074124"/>
    <lineage>
        <taxon>Bacteria</taxon>
        <taxon>Pseudomonadati</taxon>
        <taxon>Bacteroidota</taxon>
        <taxon>Flavobacteriia</taxon>
        <taxon>Flavobacteriales</taxon>
        <taxon>Flavobacteriaceae</taxon>
        <taxon>Thalassobellus</taxon>
    </lineage>
</organism>
<dbReference type="SUPFAM" id="SSF53597">
    <property type="entry name" value="Dihydrofolate reductase-like"/>
    <property type="match status" value="1"/>
</dbReference>
<dbReference type="CDD" id="cd01284">
    <property type="entry name" value="Riboflavin_deaminase-reductase"/>
    <property type="match status" value="1"/>
</dbReference>
<dbReference type="GO" id="GO:0008835">
    <property type="term" value="F:diaminohydroxyphosphoribosylaminopyrimidine deaminase activity"/>
    <property type="evidence" value="ECO:0007669"/>
    <property type="project" value="UniProtKB-EC"/>
</dbReference>
<keyword evidence="6 12" id="KW-0686">Riboflavin biosynthesis</keyword>
<dbReference type="Gene3D" id="3.40.140.10">
    <property type="entry name" value="Cytidine Deaminase, domain 2"/>
    <property type="match status" value="1"/>
</dbReference>
<evidence type="ECO:0000256" key="2">
    <source>
        <dbReference type="ARBA" id="ARBA00004882"/>
    </source>
</evidence>
<dbReference type="PROSITE" id="PS00903">
    <property type="entry name" value="CYT_DCMP_DEAMINASES_1"/>
    <property type="match status" value="1"/>
</dbReference>
<dbReference type="Pfam" id="PF00383">
    <property type="entry name" value="dCMP_cyt_deam_1"/>
    <property type="match status" value="1"/>
</dbReference>
<evidence type="ECO:0000256" key="10">
    <source>
        <dbReference type="ARBA" id="ARBA00023002"/>
    </source>
</evidence>
<keyword evidence="9 12" id="KW-0521">NADP</keyword>
<dbReference type="Pfam" id="PF01872">
    <property type="entry name" value="RibD_C"/>
    <property type="match status" value="1"/>
</dbReference>
<dbReference type="PANTHER" id="PTHR38011">
    <property type="entry name" value="DIHYDROFOLATE REDUCTASE FAMILY PROTEIN (AFU_ORTHOLOGUE AFUA_8G06820)"/>
    <property type="match status" value="1"/>
</dbReference>
<dbReference type="NCBIfam" id="TIGR00326">
    <property type="entry name" value="eubact_ribD"/>
    <property type="match status" value="1"/>
</dbReference>
<comment type="catalytic activity">
    <reaction evidence="12">
        <text>5-amino-6-(5-phospho-D-ribitylamino)uracil + NADP(+) = 5-amino-6-(5-phospho-D-ribosylamino)uracil + NADPH + H(+)</text>
        <dbReference type="Rhea" id="RHEA:17845"/>
        <dbReference type="ChEBI" id="CHEBI:15378"/>
        <dbReference type="ChEBI" id="CHEBI:57783"/>
        <dbReference type="ChEBI" id="CHEBI:58349"/>
        <dbReference type="ChEBI" id="CHEBI:58421"/>
        <dbReference type="ChEBI" id="CHEBI:58453"/>
        <dbReference type="EC" id="1.1.1.193"/>
    </reaction>
</comment>
<keyword evidence="10 12" id="KW-0560">Oxidoreductase</keyword>
<comment type="similarity">
    <text evidence="5 12">In the C-terminal section; belongs to the HTP reductase family.</text>
</comment>
<gene>
    <name evidence="15" type="primary">ribD</name>
    <name evidence="15" type="ORF">RHP51_02885</name>
</gene>
<evidence type="ECO:0000256" key="8">
    <source>
        <dbReference type="ARBA" id="ARBA00022833"/>
    </source>
</evidence>
<dbReference type="InterPro" id="IPR016193">
    <property type="entry name" value="Cytidine_deaminase-like"/>
</dbReference>
<name>A0ABY9XUQ8_9FLAO</name>
<dbReference type="PIRSF" id="PIRSF006769">
    <property type="entry name" value="RibD"/>
    <property type="match status" value="1"/>
</dbReference>
<dbReference type="Gene3D" id="3.40.430.10">
    <property type="entry name" value="Dihydrofolate Reductase, subunit A"/>
    <property type="match status" value="1"/>
</dbReference>
<comment type="pathway">
    <text evidence="2 12">Cofactor biosynthesis; riboflavin biosynthesis; 5-amino-6-(D-ribitylamino)uracil from GTP: step 2/4.</text>
</comment>
<dbReference type="RefSeq" id="WP_415866104.1">
    <property type="nucleotide sequence ID" value="NZ_CP134537.1"/>
</dbReference>
<keyword evidence="8 12" id="KW-0862">Zinc</keyword>
<evidence type="ECO:0000256" key="4">
    <source>
        <dbReference type="ARBA" id="ARBA00005259"/>
    </source>
</evidence>
<dbReference type="InterPro" id="IPR002734">
    <property type="entry name" value="RibDG_C"/>
</dbReference>
<dbReference type="GO" id="GO:0008703">
    <property type="term" value="F:5-amino-6-(5-phosphoribosylamino)uracil reductase activity"/>
    <property type="evidence" value="ECO:0007669"/>
    <property type="project" value="UniProtKB-EC"/>
</dbReference>
<sequence>MSHHETYIKRCLEIAKNGLGSTRPNPMVGSVVVHNNIIISEGFTSAYGGKHAEVNAINNVKDKSLLKEATIYVTLEPCAHFGKTPPCSDLIIKHQIPNVVIGCMDDNLQVAGKGIEKLKNAGCNVIVGVLENECKKHHKRFFTFHNKKRPYIILKWAESSDGFIAPESKNERKPVWITNVFSRQLVHKWRTEEQAILVGTNTVLQDNPSLTARDWTGENPVRVVIDKTHKLSNNNYSVFNDAAETITISENNIDFSKHLAQQICEVLFKKNINSVIIEGGAKTLQTFIDENLWDEARVFTGSIKFEKGIKAPKFSGQLISEKNIMTDYLKTYTND</sequence>
<evidence type="ECO:0000313" key="16">
    <source>
        <dbReference type="Proteomes" id="UP001302806"/>
    </source>
</evidence>
<accession>A0ABY9XUQ8</accession>
<evidence type="ECO:0000313" key="15">
    <source>
        <dbReference type="EMBL" id="WNH09687.1"/>
    </source>
</evidence>
<keyword evidence="11" id="KW-0511">Multifunctional enzyme</keyword>
<dbReference type="InterPro" id="IPR016192">
    <property type="entry name" value="APOBEC/CMP_deaminase_Zn-bd"/>
</dbReference>
<evidence type="ECO:0000256" key="5">
    <source>
        <dbReference type="ARBA" id="ARBA00007417"/>
    </source>
</evidence>
<feature type="domain" description="CMP/dCMP-type deaminase" evidence="13">
    <location>
        <begin position="1"/>
        <end position="103"/>
    </location>
</feature>
<evidence type="ECO:0000256" key="7">
    <source>
        <dbReference type="ARBA" id="ARBA00022723"/>
    </source>
</evidence>
<comment type="similarity">
    <text evidence="4 12">In the N-terminal section; belongs to the cytidine and deoxycytidylate deaminase family.</text>
</comment>
<evidence type="ECO:0000256" key="6">
    <source>
        <dbReference type="ARBA" id="ARBA00022619"/>
    </source>
</evidence>
<dbReference type="EC" id="1.1.1.193" evidence="12"/>
<feature type="domain" description="Bacterial bifunctional deaminase-reductase C-terminal" evidence="14">
    <location>
        <begin position="150"/>
        <end position="302"/>
    </location>
</feature>
<dbReference type="InterPro" id="IPR050765">
    <property type="entry name" value="Riboflavin_Biosynth_HTPR"/>
</dbReference>